<evidence type="ECO:0000313" key="8">
    <source>
        <dbReference type="Proteomes" id="UP000029964"/>
    </source>
</evidence>
<comment type="caution">
    <text evidence="7">The sequence shown here is derived from an EMBL/GenBank/DDBJ whole genome shotgun (WGS) entry which is preliminary data.</text>
</comment>
<dbReference type="HOGENOM" id="CLU_007681_0_0_1"/>
<protein>
    <submittedName>
        <fullName evidence="7">Pentatricopeptide repeat-containing protein-like protein</fullName>
    </submittedName>
</protein>
<dbReference type="OrthoDB" id="185373at2759"/>
<name>A0A086SZA8_HAPC1</name>
<comment type="subunit">
    <text evidence="4">Binds to mitochondrial small subunit 15S rRNA.</text>
</comment>
<feature type="compositionally biased region" description="Low complexity" evidence="6">
    <location>
        <begin position="25"/>
        <end position="47"/>
    </location>
</feature>
<evidence type="ECO:0000256" key="2">
    <source>
        <dbReference type="ARBA" id="ARBA00022737"/>
    </source>
</evidence>
<dbReference type="PROSITE" id="PS51375">
    <property type="entry name" value="PPR"/>
    <property type="match status" value="1"/>
</dbReference>
<evidence type="ECO:0000313" key="7">
    <source>
        <dbReference type="EMBL" id="KFH42440.1"/>
    </source>
</evidence>
<comment type="function">
    <text evidence="3">Regulates mitochondrial small subunit maturation by controlling 15S rRNA 5'-end processing. Localizes to the 5' precursor of the 15S rRNA in a position that is subsequently occupied by mS47 in the mature yeast mtSSU. Uses structure and sequence-specific RNA recognition, binding to a single-stranded region of the precursor and specifically recognizing bases -6 to -1. The exchange of Ccm1 for mS47 is coupled to the irreversible removal of precursor rRNA that is accompanied by conformational changes of the mitoribosomal proteins uS5m and mS26. These conformational changes signal completion of 5'-end rRNA processing through protection of the mature 5'-end of the 15S rRNA and stabilization of mS47. The removal of the 5' precursor together with the dissociation of Ccm1 may be catalyzed by the 5'-3' exoribonuclease Pet127. Involved in the specific removal of group I introns in mitochondrial encoded transcripts.</text>
</comment>
<feature type="repeat" description="PPR" evidence="5">
    <location>
        <begin position="635"/>
        <end position="670"/>
    </location>
</feature>
<sequence length="903" mass="101118">MSASRTLCSRGVCRLGPPLAPRRGSAAAAFFTSTSEAPSTAARSAVDAVDDALKANRREDHKPPPVKQQQKPRKAVRPRREDHRPPPPPLQQQQQQQQPRKAARPPRPIRQTKTEDALAIFNEVVKTSEDAPPKKDGESQHLKLSELEIVAAINNITGKGLPPEERLSVFQKEIWPHIRAIQVEGRRYLPPHIYVVTTGFLGKLVDELACGRGLAGGRALALSKIFDALSKPDLRIKSGLIASLCLNLAEEPDPILRDRWVKDIINMWKATSQTKRPSQRGRDLKFALPSVENLLSLINSGLDATVTADSETPRWATETVALGAMFNQFYTGHGRYAIPGLLTTLAAFADPDIKPKMLIEAAPLLELSRVALSRCNVDDAYIDRVFNAEDVRFQRQKLPQLRDMVKSRWPLIQELLNNEKAVWRRGLTVQPDKSSASTKSVTHFHKLLRAAHATNNTGVILSVWRDLRASMRKSQDLVAEMRSEPEFMDFWHFVWCASKLPAKLEEAQKVMQQVGLQQTIKTFTAMMHGWKLARDGDKMDAMWESLRSSNVQLDAHAWTERISGLIELGKLQKGVDTLAEMLRTWKEANLRSQPWTAVQPTIEVVNAAFKPLLRIDKKAAYDVLAWAGREGINPDIKTYNILLSEVFRNKQPYEDVHNLFKAMSDQGLQPDGATFTIILEEALGALAHATAQEQVAAVDHIMEDIKSAGISPNYETYGKMLHAVASLPNGADETVEAVLRHMRSTGHKDLSPHILLILINRALDRGQASSDTIHALLERHGYTSVHTGDQPLWEQVIGAYANLGDTSRAMGLYDALRRESRPLTRASSLRDLLIALIEKDDMATARRVVDNAVDDLKGDDAAGRRWRHHFWHQAYKYGLLDWGKAPSSLRRVVDEARYVRETT</sequence>
<feature type="compositionally biased region" description="Low complexity" evidence="6">
    <location>
        <begin position="91"/>
        <end position="100"/>
    </location>
</feature>
<reference evidence="8" key="1">
    <citation type="journal article" date="2014" name="Genome Announc.">
        <title>Genome sequence and annotation of Acremonium chrysogenum, producer of the beta-lactam antibiotic cephalosporin C.</title>
        <authorList>
            <person name="Terfehr D."/>
            <person name="Dahlmann T.A."/>
            <person name="Specht T."/>
            <person name="Zadra I."/>
            <person name="Kuernsteiner H."/>
            <person name="Kueck U."/>
        </authorList>
    </citation>
    <scope>NUCLEOTIDE SEQUENCE [LARGE SCALE GENOMIC DNA]</scope>
    <source>
        <strain evidence="8">ATCC 11550 / CBS 779.69 / DSM 880 / IAM 14645 / JCM 23072 / IMI 49137</strain>
    </source>
</reference>
<dbReference type="Proteomes" id="UP000029964">
    <property type="component" value="Unassembled WGS sequence"/>
</dbReference>
<accession>A0A086SZA8</accession>
<comment type="similarity">
    <text evidence="1">Belongs to the CCM1 family.</text>
</comment>
<feature type="compositionally biased region" description="Basic and acidic residues" evidence="6">
    <location>
        <begin position="51"/>
        <end position="63"/>
    </location>
</feature>
<dbReference type="InterPro" id="IPR002885">
    <property type="entry name" value="PPR_rpt"/>
</dbReference>
<dbReference type="Gene3D" id="1.25.40.10">
    <property type="entry name" value="Tetratricopeptide repeat domain"/>
    <property type="match status" value="2"/>
</dbReference>
<dbReference type="STRING" id="857340.A0A086SZA8"/>
<evidence type="ECO:0000256" key="1">
    <source>
        <dbReference type="ARBA" id="ARBA00006192"/>
    </source>
</evidence>
<dbReference type="EMBL" id="JPKY01000094">
    <property type="protein sequence ID" value="KFH42440.1"/>
    <property type="molecule type" value="Genomic_DNA"/>
</dbReference>
<dbReference type="AlphaFoldDB" id="A0A086SZA8"/>
<evidence type="ECO:0000256" key="4">
    <source>
        <dbReference type="ARBA" id="ARBA00044511"/>
    </source>
</evidence>
<keyword evidence="2" id="KW-0677">Repeat</keyword>
<dbReference type="PANTHER" id="PTHR47447">
    <property type="entry name" value="OS03G0856100 PROTEIN"/>
    <property type="match status" value="1"/>
</dbReference>
<feature type="region of interest" description="Disordered" evidence="6">
    <location>
        <begin position="1"/>
        <end position="116"/>
    </location>
</feature>
<evidence type="ECO:0000256" key="6">
    <source>
        <dbReference type="SAM" id="MobiDB-lite"/>
    </source>
</evidence>
<keyword evidence="8" id="KW-1185">Reference proteome</keyword>
<dbReference type="PANTHER" id="PTHR47447:SF23">
    <property type="entry name" value="PENTACOTRIPEPTIDE-REPEAT REGION OF PRORP DOMAIN-CONTAINING PROTEIN"/>
    <property type="match status" value="1"/>
</dbReference>
<dbReference type="Pfam" id="PF13041">
    <property type="entry name" value="PPR_2"/>
    <property type="match status" value="1"/>
</dbReference>
<gene>
    <name evidence="7" type="ORF">ACRE_068260</name>
</gene>
<organism evidence="7 8">
    <name type="scientific">Hapsidospora chrysogenum (strain ATCC 11550 / CBS 779.69 / DSM 880 / IAM 14645 / JCM 23072 / IMI 49137)</name>
    <name type="common">Acremonium chrysogenum</name>
    <dbReference type="NCBI Taxonomy" id="857340"/>
    <lineage>
        <taxon>Eukaryota</taxon>
        <taxon>Fungi</taxon>
        <taxon>Dikarya</taxon>
        <taxon>Ascomycota</taxon>
        <taxon>Pezizomycotina</taxon>
        <taxon>Sordariomycetes</taxon>
        <taxon>Hypocreomycetidae</taxon>
        <taxon>Hypocreales</taxon>
        <taxon>Bionectriaceae</taxon>
        <taxon>Hapsidospora</taxon>
    </lineage>
</organism>
<dbReference type="InterPro" id="IPR011990">
    <property type="entry name" value="TPR-like_helical_dom_sf"/>
</dbReference>
<evidence type="ECO:0000256" key="3">
    <source>
        <dbReference type="ARBA" id="ARBA00044493"/>
    </source>
</evidence>
<evidence type="ECO:0000256" key="5">
    <source>
        <dbReference type="PROSITE-ProRule" id="PRU00708"/>
    </source>
</evidence>
<proteinExistence type="inferred from homology"/>